<sequence length="125" mass="13877">MGNRVISADVKTYNTIIHGYCLHAEDKRLDSMADCKFQGTEINLKMGYSEEGGEGALSGRNDQEIVTCCFSWSNKVGCQLWCTSNDVGGDESEISTTMFMSRHTSFSNPAMPVKPDRSTMTFRIV</sequence>
<organism evidence="1 2">
    <name type="scientific">Papaver somniferum</name>
    <name type="common">Opium poppy</name>
    <dbReference type="NCBI Taxonomy" id="3469"/>
    <lineage>
        <taxon>Eukaryota</taxon>
        <taxon>Viridiplantae</taxon>
        <taxon>Streptophyta</taxon>
        <taxon>Embryophyta</taxon>
        <taxon>Tracheophyta</taxon>
        <taxon>Spermatophyta</taxon>
        <taxon>Magnoliopsida</taxon>
        <taxon>Ranunculales</taxon>
        <taxon>Papaveraceae</taxon>
        <taxon>Papaveroideae</taxon>
        <taxon>Papaver</taxon>
    </lineage>
</organism>
<gene>
    <name evidence="1" type="ORF">C5167_036367</name>
</gene>
<dbReference type="Proteomes" id="UP000316621">
    <property type="component" value="Chromosome 1"/>
</dbReference>
<dbReference type="AlphaFoldDB" id="A0A4Y7I7N2"/>
<protein>
    <submittedName>
        <fullName evidence="1">Uncharacterized protein</fullName>
    </submittedName>
</protein>
<name>A0A4Y7I7N2_PAPSO</name>
<keyword evidence="2" id="KW-1185">Reference proteome</keyword>
<dbReference type="EMBL" id="CM010715">
    <property type="protein sequence ID" value="RZC43419.1"/>
    <property type="molecule type" value="Genomic_DNA"/>
</dbReference>
<evidence type="ECO:0000313" key="1">
    <source>
        <dbReference type="EMBL" id="RZC43419.1"/>
    </source>
</evidence>
<reference evidence="1 2" key="1">
    <citation type="journal article" date="2018" name="Science">
        <title>The opium poppy genome and morphinan production.</title>
        <authorList>
            <person name="Guo L."/>
            <person name="Winzer T."/>
            <person name="Yang X."/>
            <person name="Li Y."/>
            <person name="Ning Z."/>
            <person name="He Z."/>
            <person name="Teodor R."/>
            <person name="Lu Y."/>
            <person name="Bowser T.A."/>
            <person name="Graham I.A."/>
            <person name="Ye K."/>
        </authorList>
    </citation>
    <scope>NUCLEOTIDE SEQUENCE [LARGE SCALE GENOMIC DNA]</scope>
    <source>
        <strain evidence="2">cv. HN1</strain>
        <tissue evidence="1">Leaves</tissue>
    </source>
</reference>
<proteinExistence type="predicted"/>
<evidence type="ECO:0000313" key="2">
    <source>
        <dbReference type="Proteomes" id="UP000316621"/>
    </source>
</evidence>
<dbReference type="Gramene" id="RZC43419">
    <property type="protein sequence ID" value="RZC43419"/>
    <property type="gene ID" value="C5167_036367"/>
</dbReference>
<accession>A0A4Y7I7N2</accession>